<comment type="similarity">
    <text evidence="1">Belongs to the folylpolyglutamate synthase family.</text>
</comment>
<dbReference type="KEGG" id="cvn:111124389"/>
<sequence>MSTKLFRSLSSVASTAEINKKYEVWRRAQEAVTKLNTLQSNAQTLEKIRQQRGKRSEQNIPNMIKFVERVGITLDDVDRLSVIHVSGTKGKGSTCAFCESILRHQGYRTGFFSSPHLVEVRERLRINGIPISREKFTEYFWDVFGKLEKTKVQNRFNILTISWSTVQW</sequence>
<dbReference type="GO" id="GO:0005739">
    <property type="term" value="C:mitochondrion"/>
    <property type="evidence" value="ECO:0007669"/>
    <property type="project" value="TreeGrafter"/>
</dbReference>
<dbReference type="PANTHER" id="PTHR11136:SF5">
    <property type="entry name" value="FOLYLPOLYGLUTAMATE SYNTHASE, MITOCHONDRIAL"/>
    <property type="match status" value="1"/>
</dbReference>
<dbReference type="GeneID" id="111124389"/>
<dbReference type="RefSeq" id="XP_022322948.1">
    <property type="nucleotide sequence ID" value="XM_022467240.1"/>
</dbReference>
<dbReference type="PANTHER" id="PTHR11136">
    <property type="entry name" value="FOLYLPOLYGLUTAMATE SYNTHASE-RELATED"/>
    <property type="match status" value="1"/>
</dbReference>
<dbReference type="PROSITE" id="PS01011">
    <property type="entry name" value="FOLYLPOLYGLU_SYNT_1"/>
    <property type="match status" value="1"/>
</dbReference>
<dbReference type="OrthoDB" id="5212574at2759"/>
<evidence type="ECO:0000256" key="2">
    <source>
        <dbReference type="ARBA" id="ARBA00022598"/>
    </source>
</evidence>
<keyword evidence="5" id="KW-1185">Reference proteome</keyword>
<reference evidence="6" key="1">
    <citation type="submission" date="2025-08" db="UniProtKB">
        <authorList>
            <consortium name="RefSeq"/>
        </authorList>
    </citation>
    <scope>IDENTIFICATION</scope>
    <source>
        <tissue evidence="6">Whole sample</tissue>
    </source>
</reference>
<gene>
    <name evidence="6" type="primary">LOC111124389</name>
</gene>
<keyword evidence="4" id="KW-0067">ATP-binding</keyword>
<dbReference type="InterPro" id="IPR001645">
    <property type="entry name" value="Folylpolyglutamate_synth"/>
</dbReference>
<accession>A0A8B8D4C7</accession>
<dbReference type="InterPro" id="IPR036565">
    <property type="entry name" value="Mur-like_cat_sf"/>
</dbReference>
<dbReference type="Proteomes" id="UP000694844">
    <property type="component" value="Chromosome 3"/>
</dbReference>
<dbReference type="GO" id="GO:0005829">
    <property type="term" value="C:cytosol"/>
    <property type="evidence" value="ECO:0007669"/>
    <property type="project" value="TreeGrafter"/>
</dbReference>
<evidence type="ECO:0000256" key="3">
    <source>
        <dbReference type="ARBA" id="ARBA00022741"/>
    </source>
</evidence>
<dbReference type="UniPathway" id="UPA00850"/>
<evidence type="ECO:0000256" key="1">
    <source>
        <dbReference type="ARBA" id="ARBA00008276"/>
    </source>
</evidence>
<evidence type="ECO:0000313" key="5">
    <source>
        <dbReference type="Proteomes" id="UP000694844"/>
    </source>
</evidence>
<evidence type="ECO:0000256" key="4">
    <source>
        <dbReference type="ARBA" id="ARBA00022840"/>
    </source>
</evidence>
<dbReference type="AlphaFoldDB" id="A0A8B8D4C7"/>
<keyword evidence="2" id="KW-0436">Ligase</keyword>
<dbReference type="Gene3D" id="3.40.1190.10">
    <property type="entry name" value="Mur-like, catalytic domain"/>
    <property type="match status" value="1"/>
</dbReference>
<dbReference type="InterPro" id="IPR018109">
    <property type="entry name" value="Folylpolyglutamate_synth_CS"/>
</dbReference>
<protein>
    <submittedName>
        <fullName evidence="6">Folylpolyglutamate synthase, mitochondrial-like</fullName>
    </submittedName>
</protein>
<dbReference type="SUPFAM" id="SSF53623">
    <property type="entry name" value="MurD-like peptide ligases, catalytic domain"/>
    <property type="match status" value="1"/>
</dbReference>
<name>A0A8B8D4C7_CRAVI</name>
<evidence type="ECO:0000313" key="6">
    <source>
        <dbReference type="RefSeq" id="XP_022322948.1"/>
    </source>
</evidence>
<dbReference type="GO" id="GO:0005524">
    <property type="term" value="F:ATP binding"/>
    <property type="evidence" value="ECO:0007669"/>
    <property type="project" value="UniProtKB-KW"/>
</dbReference>
<organism evidence="5 6">
    <name type="scientific">Crassostrea virginica</name>
    <name type="common">Eastern oyster</name>
    <dbReference type="NCBI Taxonomy" id="6565"/>
    <lineage>
        <taxon>Eukaryota</taxon>
        <taxon>Metazoa</taxon>
        <taxon>Spiralia</taxon>
        <taxon>Lophotrochozoa</taxon>
        <taxon>Mollusca</taxon>
        <taxon>Bivalvia</taxon>
        <taxon>Autobranchia</taxon>
        <taxon>Pteriomorphia</taxon>
        <taxon>Ostreida</taxon>
        <taxon>Ostreoidea</taxon>
        <taxon>Ostreidae</taxon>
        <taxon>Crassostrea</taxon>
    </lineage>
</organism>
<dbReference type="GO" id="GO:0004326">
    <property type="term" value="F:tetrahydrofolylpolyglutamate synthase activity"/>
    <property type="evidence" value="ECO:0007669"/>
    <property type="project" value="InterPro"/>
</dbReference>
<keyword evidence="3" id="KW-0547">Nucleotide-binding</keyword>
<proteinExistence type="inferred from homology"/>